<dbReference type="RefSeq" id="WP_208132446.1">
    <property type="nucleotide sequence ID" value="NZ_BAABGQ010000004.1"/>
</dbReference>
<feature type="chain" id="PRO_5046296887" description="BD-FAE-like domain-containing protein" evidence="2">
    <location>
        <begin position="21"/>
        <end position="514"/>
    </location>
</feature>
<dbReference type="InterPro" id="IPR026444">
    <property type="entry name" value="Secre_tail"/>
</dbReference>
<dbReference type="InterPro" id="IPR029058">
    <property type="entry name" value="AB_hydrolase_fold"/>
</dbReference>
<dbReference type="NCBIfam" id="TIGR04183">
    <property type="entry name" value="Por_Secre_tail"/>
    <property type="match status" value="1"/>
</dbReference>
<evidence type="ECO:0000313" key="5">
    <source>
        <dbReference type="Proteomes" id="UP001501243"/>
    </source>
</evidence>
<dbReference type="InterPro" id="IPR050300">
    <property type="entry name" value="GDXG_lipolytic_enzyme"/>
</dbReference>
<evidence type="ECO:0000259" key="3">
    <source>
        <dbReference type="Pfam" id="PF20434"/>
    </source>
</evidence>
<name>A0ABP8Q0E8_9BACT</name>
<organism evidence="4 5">
    <name type="scientific">Hymenobacter ginsengisoli</name>
    <dbReference type="NCBI Taxonomy" id="1051626"/>
    <lineage>
        <taxon>Bacteria</taxon>
        <taxon>Pseudomonadati</taxon>
        <taxon>Bacteroidota</taxon>
        <taxon>Cytophagia</taxon>
        <taxon>Cytophagales</taxon>
        <taxon>Hymenobacteraceae</taxon>
        <taxon>Hymenobacter</taxon>
    </lineage>
</organism>
<proteinExistence type="predicted"/>
<dbReference type="InterPro" id="IPR049492">
    <property type="entry name" value="BD-FAE-like_dom"/>
</dbReference>
<evidence type="ECO:0000256" key="1">
    <source>
        <dbReference type="ARBA" id="ARBA00022801"/>
    </source>
</evidence>
<dbReference type="Pfam" id="PF20434">
    <property type="entry name" value="BD-FAE"/>
    <property type="match status" value="1"/>
</dbReference>
<gene>
    <name evidence="4" type="ORF">GCM10023172_07470</name>
</gene>
<comment type="caution">
    <text evidence="4">The sequence shown here is derived from an EMBL/GenBank/DDBJ whole genome shotgun (WGS) entry which is preliminary data.</text>
</comment>
<feature type="domain" description="BD-FAE-like" evidence="3">
    <location>
        <begin position="73"/>
        <end position="269"/>
    </location>
</feature>
<dbReference type="SUPFAM" id="SSF53474">
    <property type="entry name" value="alpha/beta-Hydrolases"/>
    <property type="match status" value="1"/>
</dbReference>
<evidence type="ECO:0000256" key="2">
    <source>
        <dbReference type="SAM" id="SignalP"/>
    </source>
</evidence>
<feature type="signal peptide" evidence="2">
    <location>
        <begin position="1"/>
        <end position="20"/>
    </location>
</feature>
<accession>A0ABP8Q0E8</accession>
<sequence>MKTLYTLCLLLGLASGLRYPAYGQAPTCTTGRYASNVFADVTKSTGIVYGQNSVVNYNYGFSPPTTSLVTLALDFYEPSGDVLAQRPLIIFAFGGSFINGQRTDMDDLCQAFARKGYATATIDYRRIPANSVLTVFGSPALLADEIVRASSDMKAAVRFFRANAATYRIDPAKIIVAGYSAGAITALQTAYIDSETEDPTFTAAYQNNGGLEGNTDLPAPNSSLPSYNARNLAGTFSLAGGVATLSVISAGNPPIFSAHGDADTTVPYGDGYIFGISSYPFHGSGVIHPQATSVGIVNQLYTLVGGTHTSIRQEPNVTAINTAAAAFFQSLICAAPLPVGLVSFTGQLDVGASCAATLAWRTASELNSQAYEVQASADGQAFAPLGTLASRNSPTGAAYTYRIGSLGGMQYFRLKMRDFGGAYTYSPTVVLTSPCTTGPLRLAPNPAHDQVWASGLPAGTVRLLLYNTTGQCVAQVPAEKEASLNLAGLPPGVYLLRAVGENGAAQGSARLVKE</sequence>
<evidence type="ECO:0000313" key="4">
    <source>
        <dbReference type="EMBL" id="GAA4495561.1"/>
    </source>
</evidence>
<dbReference type="EMBL" id="BAABGQ010000004">
    <property type="protein sequence ID" value="GAA4495561.1"/>
    <property type="molecule type" value="Genomic_DNA"/>
</dbReference>
<dbReference type="Proteomes" id="UP001501243">
    <property type="component" value="Unassembled WGS sequence"/>
</dbReference>
<keyword evidence="1" id="KW-0378">Hydrolase</keyword>
<keyword evidence="2" id="KW-0732">Signal</keyword>
<reference evidence="5" key="1">
    <citation type="journal article" date="2019" name="Int. J. Syst. Evol. Microbiol.">
        <title>The Global Catalogue of Microorganisms (GCM) 10K type strain sequencing project: providing services to taxonomists for standard genome sequencing and annotation.</title>
        <authorList>
            <consortium name="The Broad Institute Genomics Platform"/>
            <consortium name="The Broad Institute Genome Sequencing Center for Infectious Disease"/>
            <person name="Wu L."/>
            <person name="Ma J."/>
        </authorList>
    </citation>
    <scope>NUCLEOTIDE SEQUENCE [LARGE SCALE GENOMIC DNA]</scope>
    <source>
        <strain evidence="5">JCM 17841</strain>
    </source>
</reference>
<dbReference type="PANTHER" id="PTHR48081">
    <property type="entry name" value="AB HYDROLASE SUPERFAMILY PROTEIN C4A8.06C"/>
    <property type="match status" value="1"/>
</dbReference>
<keyword evidence="5" id="KW-1185">Reference proteome</keyword>
<dbReference type="Gene3D" id="3.40.50.1820">
    <property type="entry name" value="alpha/beta hydrolase"/>
    <property type="match status" value="1"/>
</dbReference>
<protein>
    <recommendedName>
        <fullName evidence="3">BD-FAE-like domain-containing protein</fullName>
    </recommendedName>
</protein>